<dbReference type="GO" id="GO:0016846">
    <property type="term" value="F:carbon-sulfur lyase activity"/>
    <property type="evidence" value="ECO:0007669"/>
    <property type="project" value="InterPro"/>
</dbReference>
<dbReference type="Gene3D" id="3.30.70.100">
    <property type="match status" value="1"/>
</dbReference>
<evidence type="ECO:0000256" key="2">
    <source>
        <dbReference type="ARBA" id="ARBA00022723"/>
    </source>
</evidence>
<accession>A0A9P6G9P3</accession>
<dbReference type="AlphaFoldDB" id="A0A9P6G9P3"/>
<dbReference type="Pfam" id="PF04828">
    <property type="entry name" value="GFA"/>
    <property type="match status" value="1"/>
</dbReference>
<organism evidence="7 8">
    <name type="scientific">Paraphaeosphaeria minitans</name>
    <dbReference type="NCBI Taxonomy" id="565426"/>
    <lineage>
        <taxon>Eukaryota</taxon>
        <taxon>Fungi</taxon>
        <taxon>Dikarya</taxon>
        <taxon>Ascomycota</taxon>
        <taxon>Pezizomycotina</taxon>
        <taxon>Dothideomycetes</taxon>
        <taxon>Pleosporomycetidae</taxon>
        <taxon>Pleosporales</taxon>
        <taxon>Massarineae</taxon>
        <taxon>Didymosphaeriaceae</taxon>
        <taxon>Paraphaeosphaeria</taxon>
    </lineage>
</organism>
<dbReference type="OrthoDB" id="1601230at2759"/>
<evidence type="ECO:0000259" key="5">
    <source>
        <dbReference type="PROSITE" id="PS51502"/>
    </source>
</evidence>
<dbReference type="PANTHER" id="PTHR33337:SF30">
    <property type="entry name" value="DUF636 DOMAIN PROTEIN (AFU_ORTHOLOGUE AFUA_1G03180)"/>
    <property type="match status" value="1"/>
</dbReference>
<dbReference type="Gene3D" id="3.90.1590.10">
    <property type="entry name" value="glutathione-dependent formaldehyde- activating enzyme (gfa)"/>
    <property type="match status" value="1"/>
</dbReference>
<dbReference type="InterPro" id="IPR011008">
    <property type="entry name" value="Dimeric_a/b-barrel"/>
</dbReference>
<dbReference type="PROSITE" id="PS51502">
    <property type="entry name" value="S_R_A_B_BARREL"/>
    <property type="match status" value="1"/>
</dbReference>
<keyword evidence="2" id="KW-0479">Metal-binding</keyword>
<reference evidence="7" key="1">
    <citation type="journal article" date="2020" name="Mol. Plant Microbe Interact.">
        <title>Genome Sequence of the Biocontrol Agent Coniothyrium minitans strain Conio (IMI 134523).</title>
        <authorList>
            <person name="Patel D."/>
            <person name="Shittu T.A."/>
            <person name="Baroncelli R."/>
            <person name="Muthumeenakshi S."/>
            <person name="Osborne T.H."/>
            <person name="Janganan T.K."/>
            <person name="Sreenivasaprasad S."/>
        </authorList>
    </citation>
    <scope>NUCLEOTIDE SEQUENCE</scope>
    <source>
        <strain evidence="7">Conio</strain>
    </source>
</reference>
<dbReference type="GO" id="GO:0046872">
    <property type="term" value="F:metal ion binding"/>
    <property type="evidence" value="ECO:0007669"/>
    <property type="project" value="UniProtKB-KW"/>
</dbReference>
<comment type="caution">
    <text evidence="7">The sequence shown here is derived from an EMBL/GenBank/DDBJ whole genome shotgun (WGS) entry which is preliminary data.</text>
</comment>
<evidence type="ECO:0000256" key="1">
    <source>
        <dbReference type="ARBA" id="ARBA00005495"/>
    </source>
</evidence>
<dbReference type="PANTHER" id="PTHR33337">
    <property type="entry name" value="GFA DOMAIN-CONTAINING PROTEIN"/>
    <property type="match status" value="1"/>
</dbReference>
<name>A0A9P6G9P3_9PLEO</name>
<dbReference type="SMART" id="SM00886">
    <property type="entry name" value="Dabb"/>
    <property type="match status" value="1"/>
</dbReference>
<keyword evidence="8" id="KW-1185">Reference proteome</keyword>
<dbReference type="InterPro" id="IPR013097">
    <property type="entry name" value="Dabb"/>
</dbReference>
<dbReference type="SUPFAM" id="SSF54909">
    <property type="entry name" value="Dimeric alpha+beta barrel"/>
    <property type="match status" value="1"/>
</dbReference>
<keyword evidence="3" id="KW-0862">Zinc</keyword>
<keyword evidence="4" id="KW-0456">Lyase</keyword>
<protein>
    <submittedName>
        <fullName evidence="7">Stress responsive a b barrel domain-containing protein</fullName>
    </submittedName>
</protein>
<comment type="similarity">
    <text evidence="1">Belongs to the Gfa family.</text>
</comment>
<evidence type="ECO:0000313" key="7">
    <source>
        <dbReference type="EMBL" id="KAF9731736.1"/>
    </source>
</evidence>
<evidence type="ECO:0000313" key="8">
    <source>
        <dbReference type="Proteomes" id="UP000756921"/>
    </source>
</evidence>
<dbReference type="PROSITE" id="PS51891">
    <property type="entry name" value="CENP_V_GFA"/>
    <property type="match status" value="1"/>
</dbReference>
<dbReference type="EMBL" id="WJXW01000012">
    <property type="protein sequence ID" value="KAF9731736.1"/>
    <property type="molecule type" value="Genomic_DNA"/>
</dbReference>
<sequence length="295" mass="33197">MSSTSSSAFLLTPLTSCIISLPTNTAFPTIDEVIMALDTITHIVLFKYRSDITWSDLEDHFKYFMSLKTRSLHPRTALPLIKSLRAGKNTSWEPFSKGMTHAFILEFASQDDLDYYLTAEPVHLQFSKDAKPLIEDSLVVDIRDGMLFGAKAEHPLLKGEEGLWRGSCHCETVRWTARLESAEHVLCHCATCQKLGGGPYSCNQIISKDELDIVFGNENVGEYKYKGASGKFVHCFFCKTCTSHIYHHQDVMPEKVIVRTLLLDGGDKMPATGEIFAEGKLNWVKELRDNLHSDN</sequence>
<evidence type="ECO:0000256" key="3">
    <source>
        <dbReference type="ARBA" id="ARBA00022833"/>
    </source>
</evidence>
<feature type="domain" description="CENP-V/GFA" evidence="6">
    <location>
        <begin position="164"/>
        <end position="278"/>
    </location>
</feature>
<feature type="domain" description="Stress-response A/B barrel" evidence="5">
    <location>
        <begin position="40"/>
        <end position="142"/>
    </location>
</feature>
<evidence type="ECO:0000259" key="6">
    <source>
        <dbReference type="PROSITE" id="PS51891"/>
    </source>
</evidence>
<proteinExistence type="inferred from homology"/>
<evidence type="ECO:0000256" key="4">
    <source>
        <dbReference type="ARBA" id="ARBA00023239"/>
    </source>
</evidence>
<dbReference type="SUPFAM" id="SSF51316">
    <property type="entry name" value="Mss4-like"/>
    <property type="match status" value="1"/>
</dbReference>
<dbReference type="Pfam" id="PF07876">
    <property type="entry name" value="Dabb"/>
    <property type="match status" value="1"/>
</dbReference>
<dbReference type="InterPro" id="IPR011057">
    <property type="entry name" value="Mss4-like_sf"/>
</dbReference>
<dbReference type="InterPro" id="IPR006913">
    <property type="entry name" value="CENP-V/GFA"/>
</dbReference>
<gene>
    <name evidence="7" type="ORF">PMIN01_10753</name>
</gene>
<dbReference type="Proteomes" id="UP000756921">
    <property type="component" value="Unassembled WGS sequence"/>
</dbReference>